<organism evidence="2 3">
    <name type="scientific">Cocos nucifera</name>
    <name type="common">Coconut palm</name>
    <dbReference type="NCBI Taxonomy" id="13894"/>
    <lineage>
        <taxon>Eukaryota</taxon>
        <taxon>Viridiplantae</taxon>
        <taxon>Streptophyta</taxon>
        <taxon>Embryophyta</taxon>
        <taxon>Tracheophyta</taxon>
        <taxon>Spermatophyta</taxon>
        <taxon>Magnoliopsida</taxon>
        <taxon>Liliopsida</taxon>
        <taxon>Arecaceae</taxon>
        <taxon>Arecoideae</taxon>
        <taxon>Cocoseae</taxon>
        <taxon>Attaleinae</taxon>
        <taxon>Cocos</taxon>
    </lineage>
</organism>
<name>A0A8K0HU51_COCNU</name>
<reference evidence="2" key="1">
    <citation type="journal article" date="2017" name="Gigascience">
        <title>The genome draft of coconut (Cocos nucifera).</title>
        <authorList>
            <person name="Xiao Y."/>
            <person name="Xu P."/>
            <person name="Fan H."/>
            <person name="Baudouin L."/>
            <person name="Xia W."/>
            <person name="Bocs S."/>
            <person name="Xu J."/>
            <person name="Li Q."/>
            <person name="Guo A."/>
            <person name="Zhou L."/>
            <person name="Li J."/>
            <person name="Wu Y."/>
            <person name="Ma Z."/>
            <person name="Armero A."/>
            <person name="Issali A.E."/>
            <person name="Liu N."/>
            <person name="Peng M."/>
            <person name="Yang Y."/>
        </authorList>
    </citation>
    <scope>NUCLEOTIDE SEQUENCE</scope>
    <source>
        <tissue evidence="2">Spear leaf of Hainan Tall coconut</tissue>
    </source>
</reference>
<feature type="chain" id="PRO_5035454325" evidence="1">
    <location>
        <begin position="19"/>
        <end position="117"/>
    </location>
</feature>
<dbReference type="AlphaFoldDB" id="A0A8K0HU51"/>
<keyword evidence="3" id="KW-1185">Reference proteome</keyword>
<comment type="caution">
    <text evidence="2">The sequence shown here is derived from an EMBL/GenBank/DDBJ whole genome shotgun (WGS) entry which is preliminary data.</text>
</comment>
<dbReference type="Proteomes" id="UP000797356">
    <property type="component" value="Chromosome 1"/>
</dbReference>
<evidence type="ECO:0000313" key="3">
    <source>
        <dbReference type="Proteomes" id="UP000797356"/>
    </source>
</evidence>
<feature type="signal peptide" evidence="1">
    <location>
        <begin position="1"/>
        <end position="18"/>
    </location>
</feature>
<evidence type="ECO:0000313" key="2">
    <source>
        <dbReference type="EMBL" id="KAG1326625.1"/>
    </source>
</evidence>
<dbReference type="PANTHER" id="PTHR35121">
    <property type="entry name" value="HOMEODOMAIN PROTEIN 8, PUTATIVE-RELATED"/>
    <property type="match status" value="1"/>
</dbReference>
<keyword evidence="1" id="KW-0732">Signal</keyword>
<dbReference type="EMBL" id="CM017872">
    <property type="protein sequence ID" value="KAG1326625.1"/>
    <property type="molecule type" value="Genomic_DNA"/>
</dbReference>
<accession>A0A8K0HU51</accession>
<protein>
    <submittedName>
        <fullName evidence="2">Putative ovule protein</fullName>
    </submittedName>
</protein>
<dbReference type="OrthoDB" id="1696465at2759"/>
<gene>
    <name evidence="2" type="ORF">COCNU_01G005590</name>
</gene>
<reference evidence="2" key="2">
    <citation type="submission" date="2019-07" db="EMBL/GenBank/DDBJ databases">
        <authorList>
            <person name="Yang Y."/>
            <person name="Bocs S."/>
            <person name="Baudouin L."/>
        </authorList>
    </citation>
    <scope>NUCLEOTIDE SEQUENCE</scope>
    <source>
        <tissue evidence="2">Spear leaf of Hainan Tall coconut</tissue>
    </source>
</reference>
<sequence>MAAGAASFLRCVFAGCIAASDLEIRRRPYHRNCGCALHDPRGCSKLSTCNRISYPVRRSRGRSSVGLVLGTNSARSSPSPSPANTFNLLHGRLAGQRTTVEGLPQERHAWCEATKCF</sequence>
<proteinExistence type="predicted"/>
<dbReference type="PANTHER" id="PTHR35121:SF2">
    <property type="entry name" value="SWIM-TYPE DOMAIN-CONTAINING PROTEIN"/>
    <property type="match status" value="1"/>
</dbReference>
<evidence type="ECO:0000256" key="1">
    <source>
        <dbReference type="SAM" id="SignalP"/>
    </source>
</evidence>